<reference evidence="2" key="1">
    <citation type="submission" date="2023-02" db="EMBL/GenBank/DDBJ databases">
        <title>Actinomadura rubrobrunea NBRC 14622.</title>
        <authorList>
            <person name="Ichikawa N."/>
            <person name="Sato H."/>
            <person name="Tonouchi N."/>
        </authorList>
    </citation>
    <scope>NUCLEOTIDE SEQUENCE</scope>
    <source>
        <strain evidence="2">NBRC 14622</strain>
    </source>
</reference>
<dbReference type="EMBL" id="BSRZ01000008">
    <property type="protein sequence ID" value="GLW65257.1"/>
    <property type="molecule type" value="Genomic_DNA"/>
</dbReference>
<dbReference type="SUPFAM" id="SSF140453">
    <property type="entry name" value="EsxAB dimer-like"/>
    <property type="match status" value="1"/>
</dbReference>
<name>A0A9W6PWY1_9ACTN</name>
<dbReference type="InterPro" id="IPR036689">
    <property type="entry name" value="ESAT-6-like_sf"/>
</dbReference>
<proteinExistence type="inferred from homology"/>
<protein>
    <recommendedName>
        <fullName evidence="1">ESAT-6-like protein</fullName>
    </recommendedName>
</protein>
<gene>
    <name evidence="2" type="ORF">Arub01_35010</name>
</gene>
<evidence type="ECO:0000313" key="2">
    <source>
        <dbReference type="EMBL" id="GLW65257.1"/>
    </source>
</evidence>
<accession>A0A9W6PWY1</accession>
<keyword evidence="3" id="KW-1185">Reference proteome</keyword>
<dbReference type="RefSeq" id="WP_067906756.1">
    <property type="nucleotide sequence ID" value="NZ_BSRZ01000008.1"/>
</dbReference>
<dbReference type="Gene3D" id="1.10.287.1060">
    <property type="entry name" value="ESAT-6-like"/>
    <property type="match status" value="1"/>
</dbReference>
<organism evidence="2 3">
    <name type="scientific">Actinomadura rubrobrunea</name>
    <dbReference type="NCBI Taxonomy" id="115335"/>
    <lineage>
        <taxon>Bacteria</taxon>
        <taxon>Bacillati</taxon>
        <taxon>Actinomycetota</taxon>
        <taxon>Actinomycetes</taxon>
        <taxon>Streptosporangiales</taxon>
        <taxon>Thermomonosporaceae</taxon>
        <taxon>Actinomadura</taxon>
    </lineage>
</organism>
<sequence>MGQAFSTDYSVMQQAEAMFQAKNREMVELLDNLEADLQSGLSKWEDDARDAFFDARAKWDKAAREQARMIKEFHQVVMTARGNYQTAEKANSELWA</sequence>
<dbReference type="InterPro" id="IPR010310">
    <property type="entry name" value="T7SS_ESAT-6-like"/>
</dbReference>
<comment type="similarity">
    <text evidence="1">Belongs to the WXG100 family.</text>
</comment>
<dbReference type="Proteomes" id="UP001165124">
    <property type="component" value="Unassembled WGS sequence"/>
</dbReference>
<evidence type="ECO:0000256" key="1">
    <source>
        <dbReference type="RuleBase" id="RU362001"/>
    </source>
</evidence>
<dbReference type="AlphaFoldDB" id="A0A9W6PWY1"/>
<dbReference type="Pfam" id="PF06013">
    <property type="entry name" value="WXG100"/>
    <property type="match status" value="1"/>
</dbReference>
<comment type="caution">
    <text evidence="2">The sequence shown here is derived from an EMBL/GenBank/DDBJ whole genome shotgun (WGS) entry which is preliminary data.</text>
</comment>
<evidence type="ECO:0000313" key="3">
    <source>
        <dbReference type="Proteomes" id="UP001165124"/>
    </source>
</evidence>
<dbReference type="NCBIfam" id="TIGR03930">
    <property type="entry name" value="WXG100_ESAT6"/>
    <property type="match status" value="1"/>
</dbReference>